<evidence type="ECO:0000313" key="1">
    <source>
        <dbReference type="EMBL" id="KAF7801394.1"/>
    </source>
</evidence>
<dbReference type="EMBL" id="JAAIUW010000013">
    <property type="protein sequence ID" value="KAF7801394.1"/>
    <property type="molecule type" value="Genomic_DNA"/>
</dbReference>
<keyword evidence="2" id="KW-1185">Reference proteome</keyword>
<comment type="caution">
    <text evidence="1">The sequence shown here is derived from an EMBL/GenBank/DDBJ whole genome shotgun (WGS) entry which is preliminary data.</text>
</comment>
<gene>
    <name evidence="1" type="ORF">G2W53_040505</name>
</gene>
<dbReference type="AlphaFoldDB" id="A0A834W212"/>
<evidence type="ECO:0000313" key="2">
    <source>
        <dbReference type="Proteomes" id="UP000634136"/>
    </source>
</evidence>
<dbReference type="Proteomes" id="UP000634136">
    <property type="component" value="Unassembled WGS sequence"/>
</dbReference>
<organism evidence="1 2">
    <name type="scientific">Senna tora</name>
    <dbReference type="NCBI Taxonomy" id="362788"/>
    <lineage>
        <taxon>Eukaryota</taxon>
        <taxon>Viridiplantae</taxon>
        <taxon>Streptophyta</taxon>
        <taxon>Embryophyta</taxon>
        <taxon>Tracheophyta</taxon>
        <taxon>Spermatophyta</taxon>
        <taxon>Magnoliopsida</taxon>
        <taxon>eudicotyledons</taxon>
        <taxon>Gunneridae</taxon>
        <taxon>Pentapetalae</taxon>
        <taxon>rosids</taxon>
        <taxon>fabids</taxon>
        <taxon>Fabales</taxon>
        <taxon>Fabaceae</taxon>
        <taxon>Caesalpinioideae</taxon>
        <taxon>Cassia clade</taxon>
        <taxon>Senna</taxon>
    </lineage>
</organism>
<sequence length="25" mass="2689">MSSGGMSVLRGLDGRRVKTYSFGQV</sequence>
<name>A0A834W212_9FABA</name>
<proteinExistence type="predicted"/>
<reference evidence="1" key="1">
    <citation type="submission" date="2020-09" db="EMBL/GenBank/DDBJ databases">
        <title>Genome-Enabled Discovery of Anthraquinone Biosynthesis in Senna tora.</title>
        <authorList>
            <person name="Kang S.-H."/>
            <person name="Pandey R.P."/>
            <person name="Lee C.-M."/>
            <person name="Sim J.-S."/>
            <person name="Jeong J.-T."/>
            <person name="Choi B.-S."/>
            <person name="Jung M."/>
            <person name="Ginzburg D."/>
            <person name="Zhao K."/>
            <person name="Won S.Y."/>
            <person name="Oh T.-J."/>
            <person name="Yu Y."/>
            <person name="Kim N.-H."/>
            <person name="Lee O.R."/>
            <person name="Lee T.-H."/>
            <person name="Bashyal P."/>
            <person name="Kim T.-S."/>
            <person name="Lee W.-H."/>
            <person name="Kawkins C."/>
            <person name="Kim C.-K."/>
            <person name="Kim J.S."/>
            <person name="Ahn B.O."/>
            <person name="Rhee S.Y."/>
            <person name="Sohng J.K."/>
        </authorList>
    </citation>
    <scope>NUCLEOTIDE SEQUENCE</scope>
    <source>
        <tissue evidence="1">Leaf</tissue>
    </source>
</reference>
<accession>A0A834W212</accession>
<protein>
    <submittedName>
        <fullName evidence="1">Uncharacterized protein</fullName>
    </submittedName>
</protein>